<evidence type="ECO:0000259" key="11">
    <source>
        <dbReference type="Pfam" id="PF11975"/>
    </source>
</evidence>
<keyword evidence="5 8" id="KW-0464">Manganese</keyword>
<accession>A0A5C8Z684</accession>
<evidence type="ECO:0000313" key="13">
    <source>
        <dbReference type="Proteomes" id="UP000321234"/>
    </source>
</evidence>
<name>A0A5C8Z684_9ACTN</name>
<organism evidence="12 13">
    <name type="scientific">Quadrisphaera setariae</name>
    <dbReference type="NCBI Taxonomy" id="2593304"/>
    <lineage>
        <taxon>Bacteria</taxon>
        <taxon>Bacillati</taxon>
        <taxon>Actinomycetota</taxon>
        <taxon>Actinomycetes</taxon>
        <taxon>Kineosporiales</taxon>
        <taxon>Kineosporiaceae</taxon>
        <taxon>Quadrisphaera</taxon>
    </lineage>
</organism>
<evidence type="ECO:0000313" key="12">
    <source>
        <dbReference type="EMBL" id="TXR52799.1"/>
    </source>
</evidence>
<dbReference type="SUPFAM" id="SSF56327">
    <property type="entry name" value="LDH C-terminal domain-like"/>
    <property type="match status" value="1"/>
</dbReference>
<comment type="similarity">
    <text evidence="1 10">Belongs to the glycosyl hydrolase 4 family.</text>
</comment>
<keyword evidence="8" id="KW-0408">Iron</keyword>
<dbReference type="Pfam" id="PF11975">
    <property type="entry name" value="Glyco_hydro_4C"/>
    <property type="match status" value="1"/>
</dbReference>
<dbReference type="SUPFAM" id="SSF51735">
    <property type="entry name" value="NAD(P)-binding Rossmann-fold domains"/>
    <property type="match status" value="1"/>
</dbReference>
<evidence type="ECO:0000256" key="7">
    <source>
        <dbReference type="PIRSR" id="PIRSR601088-2"/>
    </source>
</evidence>
<evidence type="ECO:0000256" key="1">
    <source>
        <dbReference type="ARBA" id="ARBA00010141"/>
    </source>
</evidence>
<dbReference type="GO" id="GO:0016616">
    <property type="term" value="F:oxidoreductase activity, acting on the CH-OH group of donors, NAD or NADP as acceptor"/>
    <property type="evidence" value="ECO:0007669"/>
    <property type="project" value="InterPro"/>
</dbReference>
<evidence type="ECO:0000256" key="10">
    <source>
        <dbReference type="RuleBase" id="RU361152"/>
    </source>
</evidence>
<dbReference type="GO" id="GO:0046872">
    <property type="term" value="F:metal ion binding"/>
    <property type="evidence" value="ECO:0007669"/>
    <property type="project" value="UniProtKB-KW"/>
</dbReference>
<dbReference type="AlphaFoldDB" id="A0A5C8Z684"/>
<dbReference type="InterPro" id="IPR015955">
    <property type="entry name" value="Lactate_DH/Glyco_Ohase_4_C"/>
</dbReference>
<dbReference type="Gene3D" id="3.90.110.10">
    <property type="entry name" value="Lactate dehydrogenase/glycoside hydrolase, family 4, C-terminal"/>
    <property type="match status" value="1"/>
</dbReference>
<dbReference type="InterPro" id="IPR022616">
    <property type="entry name" value="Glyco_hydro_4_C"/>
</dbReference>
<dbReference type="InterPro" id="IPR001088">
    <property type="entry name" value="Glyco_hydro_4"/>
</dbReference>
<evidence type="ECO:0000256" key="5">
    <source>
        <dbReference type="ARBA" id="ARBA00023211"/>
    </source>
</evidence>
<dbReference type="OrthoDB" id="9767022at2"/>
<dbReference type="PANTHER" id="PTHR32092:SF5">
    <property type="entry name" value="6-PHOSPHO-BETA-GLUCOSIDASE"/>
    <property type="match status" value="1"/>
</dbReference>
<feature type="site" description="Increases basicity of active site Tyr" evidence="9">
    <location>
        <position position="106"/>
    </location>
</feature>
<keyword evidence="6 10" id="KW-0326">Glycosidase</keyword>
<keyword evidence="8" id="KW-0533">Nickel</keyword>
<dbReference type="Gene3D" id="3.40.50.720">
    <property type="entry name" value="NAD(P)-binding Rossmann-like Domain"/>
    <property type="match status" value="1"/>
</dbReference>
<evidence type="ECO:0000256" key="3">
    <source>
        <dbReference type="ARBA" id="ARBA00022801"/>
    </source>
</evidence>
<keyword evidence="8" id="KW-0170">Cobalt</keyword>
<dbReference type="Proteomes" id="UP000321234">
    <property type="component" value="Unassembled WGS sequence"/>
</dbReference>
<gene>
    <name evidence="12" type="ORF">FMM08_18060</name>
</gene>
<evidence type="ECO:0000256" key="2">
    <source>
        <dbReference type="ARBA" id="ARBA00022723"/>
    </source>
</evidence>
<dbReference type="InterPro" id="IPR036291">
    <property type="entry name" value="NAD(P)-bd_dom_sf"/>
</dbReference>
<comment type="caution">
    <text evidence="12">The sequence shown here is derived from an EMBL/GenBank/DDBJ whole genome shotgun (WGS) entry which is preliminary data.</text>
</comment>
<feature type="binding site" evidence="8">
    <location>
        <position position="165"/>
    </location>
    <ligand>
        <name>Mn(2+)</name>
        <dbReference type="ChEBI" id="CHEBI:29035"/>
    </ligand>
</feature>
<evidence type="ECO:0000256" key="6">
    <source>
        <dbReference type="ARBA" id="ARBA00023295"/>
    </source>
</evidence>
<dbReference type="Pfam" id="PF02056">
    <property type="entry name" value="Glyco_hydro_4"/>
    <property type="match status" value="1"/>
</dbReference>
<feature type="binding site" evidence="8">
    <location>
        <position position="201"/>
    </location>
    <ligand>
        <name>Mn(2+)</name>
        <dbReference type="ChEBI" id="CHEBI:29035"/>
    </ligand>
</feature>
<comment type="cofactor">
    <cofactor evidence="10">
        <name>NAD(+)</name>
        <dbReference type="ChEBI" id="CHEBI:57540"/>
    </cofactor>
    <text evidence="10">Binds 1 NAD(+) per subunit.</text>
</comment>
<evidence type="ECO:0000256" key="4">
    <source>
        <dbReference type="ARBA" id="ARBA00023027"/>
    </source>
</evidence>
<keyword evidence="4 10" id="KW-0520">NAD</keyword>
<protein>
    <submittedName>
        <fullName evidence="12">6-phospho-beta-glucosidase</fullName>
    </submittedName>
</protein>
<dbReference type="PANTHER" id="PTHR32092">
    <property type="entry name" value="6-PHOSPHO-BETA-GLUCOSIDASE-RELATED"/>
    <property type="match status" value="1"/>
</dbReference>
<keyword evidence="3 10" id="KW-0378">Hydrolase</keyword>
<reference evidence="12 13" key="1">
    <citation type="submission" date="2019-07" db="EMBL/GenBank/DDBJ databases">
        <title>Quadrisphaera sp. strain DD2A genome sequencing and assembly.</title>
        <authorList>
            <person name="Kim I."/>
        </authorList>
    </citation>
    <scope>NUCLEOTIDE SEQUENCE [LARGE SCALE GENOMIC DNA]</scope>
    <source>
        <strain evidence="12 13">DD2A</strain>
    </source>
</reference>
<sequence>MKVTVVGAGSTYTPELVSGLAAQREHLQVDELVLYDVDGARLEVVGGLAQRMLAAQGLDVTTTLTTDRGRALDGADAVLLQLRVGGQAARLGDETFPGSCDCVGQETTGAGGAAKALRTVPVVLEIAEEVRRRSAPGAWVVDFTNPVGIVTRALLDHGHRAVGLCNYAIGVQRWAARLLGVSVTDPEQLRRVAVDPAGLNHLSWTRRVLLDGEDVLPRILTEHLDDVVAQYPFPPELVRLSGTIPSYYLHYFYEHDRVVAQQRTERPRAAVVADLEAELLRAYADPSLATKPAALEGRGGAYYSEAAVDLLASLLGDRPGTHVVDVRNAHVVDGRVQPVVAGLSVDDVVEVPCEVSSAGGGTVRPLPQAPLAPEALGLVQHVTAYEQLIGRAAVTRDDDDVRRALLAHPLLGQWDLVEQLLPGVTRRAGS</sequence>
<evidence type="ECO:0000256" key="8">
    <source>
        <dbReference type="PIRSR" id="PIRSR601088-3"/>
    </source>
</evidence>
<dbReference type="EMBL" id="VKAC01000012">
    <property type="protein sequence ID" value="TXR52799.1"/>
    <property type="molecule type" value="Genomic_DNA"/>
</dbReference>
<evidence type="ECO:0000256" key="9">
    <source>
        <dbReference type="PIRSR" id="PIRSR601088-4"/>
    </source>
</evidence>
<feature type="binding site" evidence="7">
    <location>
        <position position="90"/>
    </location>
    <ligand>
        <name>substrate</name>
    </ligand>
</feature>
<feature type="binding site" evidence="7">
    <location>
        <position position="145"/>
    </location>
    <ligand>
        <name>substrate</name>
    </ligand>
</feature>
<keyword evidence="13" id="KW-1185">Reference proteome</keyword>
<dbReference type="GO" id="GO:0005975">
    <property type="term" value="P:carbohydrate metabolic process"/>
    <property type="evidence" value="ECO:0007669"/>
    <property type="project" value="InterPro"/>
</dbReference>
<dbReference type="RefSeq" id="WP_147927921.1">
    <property type="nucleotide sequence ID" value="NZ_VKAC01000012.1"/>
</dbReference>
<feature type="domain" description="Glycosyl hydrolase family 4 C-terminal" evidence="11">
    <location>
        <begin position="197"/>
        <end position="410"/>
    </location>
</feature>
<dbReference type="PRINTS" id="PR00732">
    <property type="entry name" value="GLHYDRLASE4"/>
</dbReference>
<keyword evidence="2 8" id="KW-0479">Metal-binding</keyword>
<proteinExistence type="inferred from homology"/>
<dbReference type="GO" id="GO:0004553">
    <property type="term" value="F:hydrolase activity, hydrolyzing O-glycosyl compounds"/>
    <property type="evidence" value="ECO:0007669"/>
    <property type="project" value="InterPro"/>
</dbReference>